<accession>A0AAV3QB87</accession>
<comment type="caution">
    <text evidence="10">The sequence shown here is derived from an EMBL/GenBank/DDBJ whole genome shotgun (WGS) entry which is preliminary data.</text>
</comment>
<dbReference type="InterPro" id="IPR020966">
    <property type="entry name" value="ALMT"/>
</dbReference>
<reference evidence="10 11" key="1">
    <citation type="submission" date="2024-01" db="EMBL/GenBank/DDBJ databases">
        <title>The complete chloroplast genome sequence of Lithospermum erythrorhizon: insights into the phylogenetic relationship among Boraginaceae species and the maternal lineages of purple gromwells.</title>
        <authorList>
            <person name="Okada T."/>
            <person name="Watanabe K."/>
        </authorList>
    </citation>
    <scope>NUCLEOTIDE SEQUENCE [LARGE SCALE GENOMIC DNA]</scope>
</reference>
<feature type="transmembrane region" description="Helical" evidence="9">
    <location>
        <begin position="104"/>
        <end position="124"/>
    </location>
</feature>
<organism evidence="10 11">
    <name type="scientific">Lithospermum erythrorhizon</name>
    <name type="common">Purple gromwell</name>
    <name type="synonym">Lithospermum officinale var. erythrorhizon</name>
    <dbReference type="NCBI Taxonomy" id="34254"/>
    <lineage>
        <taxon>Eukaryota</taxon>
        <taxon>Viridiplantae</taxon>
        <taxon>Streptophyta</taxon>
        <taxon>Embryophyta</taxon>
        <taxon>Tracheophyta</taxon>
        <taxon>Spermatophyta</taxon>
        <taxon>Magnoliopsida</taxon>
        <taxon>eudicotyledons</taxon>
        <taxon>Gunneridae</taxon>
        <taxon>Pentapetalae</taxon>
        <taxon>asterids</taxon>
        <taxon>lamiids</taxon>
        <taxon>Boraginales</taxon>
        <taxon>Boraginaceae</taxon>
        <taxon>Boraginoideae</taxon>
        <taxon>Lithospermeae</taxon>
        <taxon>Lithospermum</taxon>
    </lineage>
</organism>
<evidence type="ECO:0000313" key="11">
    <source>
        <dbReference type="Proteomes" id="UP001454036"/>
    </source>
</evidence>
<protein>
    <submittedName>
        <fullName evidence="10">Transporter</fullName>
    </submittedName>
</protein>
<keyword evidence="8" id="KW-0407">Ion channel</keyword>
<evidence type="ECO:0000256" key="3">
    <source>
        <dbReference type="ARBA" id="ARBA00022448"/>
    </source>
</evidence>
<keyword evidence="5 9" id="KW-1133">Transmembrane helix</keyword>
<comment type="similarity">
    <text evidence="2">Belongs to the aromatic acid exporter (TC 2.A.85) family.</text>
</comment>
<dbReference type="Proteomes" id="UP001454036">
    <property type="component" value="Unassembled WGS sequence"/>
</dbReference>
<evidence type="ECO:0000256" key="5">
    <source>
        <dbReference type="ARBA" id="ARBA00022989"/>
    </source>
</evidence>
<proteinExistence type="inferred from homology"/>
<feature type="transmembrane region" description="Helical" evidence="9">
    <location>
        <begin position="391"/>
        <end position="409"/>
    </location>
</feature>
<keyword evidence="3" id="KW-0813">Transport</keyword>
<name>A0AAV3QB87_LITER</name>
<comment type="subcellular location">
    <subcellularLocation>
        <location evidence="1">Membrane</location>
        <topology evidence="1">Multi-pass membrane protein</topology>
    </subcellularLocation>
</comment>
<dbReference type="EMBL" id="BAABME010003984">
    <property type="protein sequence ID" value="GAA0160755.1"/>
    <property type="molecule type" value="Genomic_DNA"/>
</dbReference>
<dbReference type="GO" id="GO:0015743">
    <property type="term" value="P:malate transport"/>
    <property type="evidence" value="ECO:0007669"/>
    <property type="project" value="InterPro"/>
</dbReference>
<keyword evidence="4 9" id="KW-0812">Transmembrane</keyword>
<dbReference type="PANTHER" id="PTHR31086">
    <property type="entry name" value="ALUMINUM-ACTIVATED MALATE TRANSPORTER 10"/>
    <property type="match status" value="1"/>
</dbReference>
<feature type="transmembrane region" description="Helical" evidence="9">
    <location>
        <begin position="47"/>
        <end position="66"/>
    </location>
</feature>
<keyword evidence="7 9" id="KW-0472">Membrane</keyword>
<feature type="transmembrane region" description="Helical" evidence="9">
    <location>
        <begin position="156"/>
        <end position="176"/>
    </location>
</feature>
<dbReference type="GO" id="GO:0016020">
    <property type="term" value="C:membrane"/>
    <property type="evidence" value="ECO:0007669"/>
    <property type="project" value="UniProtKB-SubCell"/>
</dbReference>
<evidence type="ECO:0000256" key="4">
    <source>
        <dbReference type="ARBA" id="ARBA00022692"/>
    </source>
</evidence>
<dbReference type="AlphaFoldDB" id="A0AAV3QB87"/>
<evidence type="ECO:0000256" key="6">
    <source>
        <dbReference type="ARBA" id="ARBA00023065"/>
    </source>
</evidence>
<feature type="transmembrane region" description="Helical" evidence="9">
    <location>
        <begin position="188"/>
        <end position="210"/>
    </location>
</feature>
<keyword evidence="11" id="KW-1185">Reference proteome</keyword>
<dbReference type="GO" id="GO:0034220">
    <property type="term" value="P:monoatomic ion transmembrane transport"/>
    <property type="evidence" value="ECO:0007669"/>
    <property type="project" value="UniProtKB-KW"/>
</dbReference>
<evidence type="ECO:0000256" key="8">
    <source>
        <dbReference type="ARBA" id="ARBA00023303"/>
    </source>
</evidence>
<keyword evidence="6" id="KW-0406">Ion transport</keyword>
<sequence length="496" mass="55182">MDSANEKKGGFARILDWINNKLGKFKDKVKNIGKETKQIGKDDTRRIIHSAKVGLALTLVSLFYYFEPLYDGFGQAGMWAVLTVVVVFEFSVGGTLSKCINRGWATLLGGALGIGAEYLAELTGKTGEPIMLGFFVFILAMGSTFARFFPNLKRRYDYGLLIFILTFSLVTVSGYRVDEIIELAHQRLSTIIIGAATCIIISVLICPVWAGQDLHNLVASNIEKLASFLEGFGDEYFSLAQGEVNVVNASKEGKSFLQAYKSVLGSKASEETLANAAWWEPGHGRFRFRHPWNQYLKVGALTRQCAYHIETLVTSYINLKKQAPTEFQRIIQEPCTTMSSESAALLRELSSSIITMTHPTSSVVEIHIHNIKSAMDDLKNILKTSNNKSNLLEIIPILAVGSILIDIIICIEKVSEAVHELSNMGHFKKLKEQKSTTKFALDEKHHHQQKLHKGIVQPVDNDDNVEVDHVVITIRGTLTEMMIQETKASNNNNQGQ</sequence>
<evidence type="ECO:0000313" key="10">
    <source>
        <dbReference type="EMBL" id="GAA0160755.1"/>
    </source>
</evidence>
<dbReference type="Pfam" id="PF11744">
    <property type="entry name" value="ALMT"/>
    <property type="match status" value="1"/>
</dbReference>
<feature type="transmembrane region" description="Helical" evidence="9">
    <location>
        <begin position="72"/>
        <end position="92"/>
    </location>
</feature>
<evidence type="ECO:0000256" key="2">
    <source>
        <dbReference type="ARBA" id="ARBA00007079"/>
    </source>
</evidence>
<feature type="transmembrane region" description="Helical" evidence="9">
    <location>
        <begin position="130"/>
        <end position="149"/>
    </location>
</feature>
<evidence type="ECO:0000256" key="7">
    <source>
        <dbReference type="ARBA" id="ARBA00023136"/>
    </source>
</evidence>
<evidence type="ECO:0000256" key="1">
    <source>
        <dbReference type="ARBA" id="ARBA00004141"/>
    </source>
</evidence>
<evidence type="ECO:0000256" key="9">
    <source>
        <dbReference type="SAM" id="Phobius"/>
    </source>
</evidence>
<gene>
    <name evidence="10" type="ORF">LIER_17236</name>
</gene>